<dbReference type="InterPro" id="IPR002641">
    <property type="entry name" value="PNPLA_dom"/>
</dbReference>
<evidence type="ECO:0000259" key="6">
    <source>
        <dbReference type="PROSITE" id="PS51635"/>
    </source>
</evidence>
<dbReference type="PROSITE" id="PS51257">
    <property type="entry name" value="PROKAR_LIPOPROTEIN"/>
    <property type="match status" value="1"/>
</dbReference>
<feature type="active site" description="Nucleophile" evidence="4">
    <location>
        <position position="99"/>
    </location>
</feature>
<comment type="caution">
    <text evidence="4">Lacks conserved residue(s) required for the propagation of feature annotation.</text>
</comment>
<keyword evidence="3 4" id="KW-0443">Lipid metabolism</keyword>
<dbReference type="SUPFAM" id="SSF52151">
    <property type="entry name" value="FabD/lysophospholipase-like"/>
    <property type="match status" value="1"/>
</dbReference>
<evidence type="ECO:0000256" key="5">
    <source>
        <dbReference type="SAM" id="SignalP"/>
    </source>
</evidence>
<dbReference type="AlphaFoldDB" id="A0A7W8ERQ4"/>
<dbReference type="Proteomes" id="UP000531231">
    <property type="component" value="Unassembled WGS sequence"/>
</dbReference>
<comment type="caution">
    <text evidence="7">The sequence shown here is derived from an EMBL/GenBank/DDBJ whole genome shotgun (WGS) entry which is preliminary data.</text>
</comment>
<evidence type="ECO:0000256" key="4">
    <source>
        <dbReference type="PROSITE-ProRule" id="PRU01161"/>
    </source>
</evidence>
<name>A0A7W8ERQ4_9HYPH</name>
<evidence type="ECO:0000256" key="3">
    <source>
        <dbReference type="ARBA" id="ARBA00023098"/>
    </source>
</evidence>
<protein>
    <submittedName>
        <fullName evidence="7">Putative acylesterase/phospholipase RssA</fullName>
    </submittedName>
</protein>
<dbReference type="PROSITE" id="PS51635">
    <property type="entry name" value="PNPLA"/>
    <property type="match status" value="1"/>
</dbReference>
<dbReference type="RefSeq" id="WP_151160372.1">
    <property type="nucleotide sequence ID" value="NZ_JACHIL010000009.1"/>
</dbReference>
<feature type="short sequence motif" description="DGA/G" evidence="4">
    <location>
        <begin position="283"/>
        <end position="285"/>
    </location>
</feature>
<keyword evidence="1 4" id="KW-0378">Hydrolase</keyword>
<dbReference type="GO" id="GO:0016042">
    <property type="term" value="P:lipid catabolic process"/>
    <property type="evidence" value="ECO:0007669"/>
    <property type="project" value="UniProtKB-UniRule"/>
</dbReference>
<keyword evidence="8" id="KW-1185">Reference proteome</keyword>
<dbReference type="GO" id="GO:0016787">
    <property type="term" value="F:hydrolase activity"/>
    <property type="evidence" value="ECO:0007669"/>
    <property type="project" value="UniProtKB-UniRule"/>
</dbReference>
<sequence length="489" mass="53573">MRLSISLISAALFALSACASKDVGPINSHESDIQSKRTDYIADHGNDGSTVVALAFSGGGTRSAAFAYGVLQALDETVIDEYPYKRRLIDNVRLVSGASGGAVAAAYYGMTGPDKYRDFREKFLYRNAEEGLRTSLLHPENVVRTIGGGLNDRNGFAQWLNDNLFHGKTFAALRRSDAPTVWITASDIYNRTPFHFTDDTFEALCSDLDKVYLADAVSASAAVPVVFSPVVISAMHKKCNYQPPQWLQETLTNPDVSLRLNAYARSLYAYRNDPKQRYIKLLDGALTDNIGVTPFALARAGAKNPYGPLSPAEAVKLRKLIFIVADAGTEGEEPWATNVNGPILTEVAAATVYTAISASVREGFDALKLATNQWQQDLIQYRCSLSSAKVKEYRGTLQGWNCRDLSLIVEAVSFRDLDSATQARLNKIPTRFSLPKQQVDLAIASGRQAILQHEKIQNAVLDIQNFAQVKRSEQVAPVKRASAALPVFH</sequence>
<dbReference type="InterPro" id="IPR050301">
    <property type="entry name" value="NTE"/>
</dbReference>
<gene>
    <name evidence="7" type="ORF">HNQ68_003414</name>
</gene>
<proteinExistence type="predicted"/>
<dbReference type="PANTHER" id="PTHR14226:SF78">
    <property type="entry name" value="SLR0060 PROTEIN"/>
    <property type="match status" value="1"/>
</dbReference>
<keyword evidence="5" id="KW-0732">Signal</keyword>
<dbReference type="EMBL" id="JACHIL010000009">
    <property type="protein sequence ID" value="MBB5092848.1"/>
    <property type="molecule type" value="Genomic_DNA"/>
</dbReference>
<evidence type="ECO:0000256" key="1">
    <source>
        <dbReference type="ARBA" id="ARBA00022801"/>
    </source>
</evidence>
<evidence type="ECO:0000313" key="7">
    <source>
        <dbReference type="EMBL" id="MBB5092848.1"/>
    </source>
</evidence>
<dbReference type="PANTHER" id="PTHR14226">
    <property type="entry name" value="NEUROPATHY TARGET ESTERASE/SWISS CHEESE D.MELANOGASTER"/>
    <property type="match status" value="1"/>
</dbReference>
<keyword evidence="2 4" id="KW-0442">Lipid degradation</keyword>
<dbReference type="InterPro" id="IPR016035">
    <property type="entry name" value="Acyl_Trfase/lysoPLipase"/>
</dbReference>
<dbReference type="Gene3D" id="3.40.1090.10">
    <property type="entry name" value="Cytosolic phospholipase A2 catalytic domain"/>
    <property type="match status" value="1"/>
</dbReference>
<feature type="chain" id="PRO_5031077128" evidence="5">
    <location>
        <begin position="20"/>
        <end position="489"/>
    </location>
</feature>
<dbReference type="Pfam" id="PF01734">
    <property type="entry name" value="Patatin"/>
    <property type="match status" value="1"/>
</dbReference>
<feature type="signal peptide" evidence="5">
    <location>
        <begin position="1"/>
        <end position="19"/>
    </location>
</feature>
<accession>A0A7W8ERQ4</accession>
<feature type="active site" description="Proton acceptor" evidence="4">
    <location>
        <position position="283"/>
    </location>
</feature>
<evidence type="ECO:0000313" key="8">
    <source>
        <dbReference type="Proteomes" id="UP000531231"/>
    </source>
</evidence>
<organism evidence="7 8">
    <name type="scientific">Pseudochrobactrum saccharolyticum</name>
    <dbReference type="NCBI Taxonomy" id="354352"/>
    <lineage>
        <taxon>Bacteria</taxon>
        <taxon>Pseudomonadati</taxon>
        <taxon>Pseudomonadota</taxon>
        <taxon>Alphaproteobacteria</taxon>
        <taxon>Hyphomicrobiales</taxon>
        <taxon>Brucellaceae</taxon>
        <taxon>Pseudochrobactrum</taxon>
    </lineage>
</organism>
<feature type="domain" description="PNPLA" evidence="6">
    <location>
        <begin position="55"/>
        <end position="296"/>
    </location>
</feature>
<evidence type="ECO:0000256" key="2">
    <source>
        <dbReference type="ARBA" id="ARBA00022963"/>
    </source>
</evidence>
<feature type="short sequence motif" description="GXSXG" evidence="4">
    <location>
        <begin position="97"/>
        <end position="101"/>
    </location>
</feature>
<reference evidence="7 8" key="1">
    <citation type="submission" date="2020-08" db="EMBL/GenBank/DDBJ databases">
        <title>Genomic Encyclopedia of Type Strains, Phase IV (KMG-IV): sequencing the most valuable type-strain genomes for metagenomic binning, comparative biology and taxonomic classification.</title>
        <authorList>
            <person name="Goeker M."/>
        </authorList>
    </citation>
    <scope>NUCLEOTIDE SEQUENCE [LARGE SCALE GENOMIC DNA]</scope>
    <source>
        <strain evidence="7 8">DSM 25620</strain>
    </source>
</reference>